<keyword evidence="4" id="KW-0479">Metal-binding</keyword>
<evidence type="ECO:0000256" key="4">
    <source>
        <dbReference type="ARBA" id="ARBA00022723"/>
    </source>
</evidence>
<dbReference type="InterPro" id="IPR017438">
    <property type="entry name" value="ATP-NAD_kinase_N"/>
</dbReference>
<sequence>MEATNRRLLLIINPISGLGSKETFEPLVRKTLEPIGYEVKTVYTCARGDATRLARQAVKEGYYGVLAAGGDGTVNETARALCHTDTILGIIPCGSGNGLARHLGIPIDPASAVRIIAEGHVTESDFGAVNGRPFFCTFGVGFDAAVSSNFARQHRRGPLTYIRSTIAEYIKFHPQVYTVSANGHVLTEKAFLIAVCNASQYGNNAYIAPRASITDGELDITIIHAGNPLDTAMVGMDLFTGYINQNTLIHSFRAPAAVIYRQQTGPAHLDGEPLTIDDTMEIKCHPAGLRIFTPEQEVVFRPLITPIENAARDIACSVTRLFNRK</sequence>
<dbReference type="OrthoDB" id="9786026at2"/>
<evidence type="ECO:0000256" key="6">
    <source>
        <dbReference type="ARBA" id="ARBA00022777"/>
    </source>
</evidence>
<dbReference type="GO" id="GO:0005524">
    <property type="term" value="F:ATP binding"/>
    <property type="evidence" value="ECO:0007669"/>
    <property type="project" value="UniProtKB-KW"/>
</dbReference>
<keyword evidence="9" id="KW-0443">Lipid metabolism</keyword>
<evidence type="ECO:0000256" key="8">
    <source>
        <dbReference type="ARBA" id="ARBA00022842"/>
    </source>
</evidence>
<dbReference type="Gene3D" id="2.60.200.40">
    <property type="match status" value="1"/>
</dbReference>
<dbReference type="RefSeq" id="WP_068960033.1">
    <property type="nucleotide sequence ID" value="NZ_CAJTAP010000002.1"/>
</dbReference>
<keyword evidence="10" id="KW-0594">Phospholipid biosynthesis</keyword>
<evidence type="ECO:0000256" key="5">
    <source>
        <dbReference type="ARBA" id="ARBA00022741"/>
    </source>
</evidence>
<dbReference type="InterPro" id="IPR050187">
    <property type="entry name" value="Lipid_Phosphate_FormReg"/>
</dbReference>
<dbReference type="AlphaFoldDB" id="A0A1B1S785"/>
<feature type="domain" description="DAGKc" evidence="12">
    <location>
        <begin position="3"/>
        <end position="133"/>
    </location>
</feature>
<evidence type="ECO:0000256" key="1">
    <source>
        <dbReference type="ARBA" id="ARBA00001946"/>
    </source>
</evidence>
<name>A0A1B1S785_9BACT</name>
<evidence type="ECO:0000313" key="14">
    <source>
        <dbReference type="EMBL" id="TGY75524.1"/>
    </source>
</evidence>
<dbReference type="Gene3D" id="3.40.50.10330">
    <property type="entry name" value="Probable inorganic polyphosphate/atp-NAD kinase, domain 1"/>
    <property type="match status" value="1"/>
</dbReference>
<dbReference type="InterPro" id="IPR001206">
    <property type="entry name" value="Diacylglycerol_kinase_cat_dom"/>
</dbReference>
<dbReference type="Proteomes" id="UP000306630">
    <property type="component" value="Unassembled WGS sequence"/>
</dbReference>
<accession>A0A1Z2XEI5</accession>
<evidence type="ECO:0000256" key="9">
    <source>
        <dbReference type="ARBA" id="ARBA00023098"/>
    </source>
</evidence>
<dbReference type="Pfam" id="PF00781">
    <property type="entry name" value="DAGK_cat"/>
    <property type="match status" value="1"/>
</dbReference>
<evidence type="ECO:0000313" key="15">
    <source>
        <dbReference type="Proteomes" id="UP000186351"/>
    </source>
</evidence>
<dbReference type="SMART" id="SM00046">
    <property type="entry name" value="DAGKc"/>
    <property type="match status" value="1"/>
</dbReference>
<keyword evidence="3" id="KW-0808">Transferase</keyword>
<comment type="cofactor">
    <cofactor evidence="1">
        <name>Mg(2+)</name>
        <dbReference type="ChEBI" id="CHEBI:18420"/>
    </cofactor>
</comment>
<evidence type="ECO:0000256" key="3">
    <source>
        <dbReference type="ARBA" id="ARBA00022679"/>
    </source>
</evidence>
<dbReference type="InterPro" id="IPR005218">
    <property type="entry name" value="Diacylglycerol/lipid_kinase"/>
</dbReference>
<dbReference type="KEGG" id="pary:A4V02_02180"/>
<reference evidence="15" key="1">
    <citation type="submission" date="2016-04" db="EMBL/GenBank/DDBJ databases">
        <title>Complete Genome Sequences of Twelve Strains of a Stable Defined Moderately Diverse Mouse Microbiota 2 (sDMDMm2).</title>
        <authorList>
            <person name="Uchimura Y."/>
            <person name="Wyss M."/>
            <person name="Brugiroux S."/>
            <person name="Limenitakis J.P."/>
            <person name="Stecher B."/>
            <person name="McCoy K.D."/>
            <person name="Macpherson A.J."/>
        </authorList>
    </citation>
    <scope>NUCLEOTIDE SEQUENCE [LARGE SCALE GENOMIC DNA]</scope>
    <source>
        <strain evidence="15">YL27</strain>
    </source>
</reference>
<keyword evidence="5" id="KW-0547">Nucleotide-binding</keyword>
<keyword evidence="7" id="KW-0067">ATP-binding</keyword>
<accession>A0A1B1S785</accession>
<dbReference type="EMBL" id="SRYD01000011">
    <property type="protein sequence ID" value="TGY75524.1"/>
    <property type="molecule type" value="Genomic_DNA"/>
</dbReference>
<dbReference type="STRING" id="1796646.A4V02_02180"/>
<keyword evidence="2" id="KW-0444">Lipid biosynthesis</keyword>
<dbReference type="GeneID" id="65535646"/>
<evidence type="ECO:0000259" key="12">
    <source>
        <dbReference type="PROSITE" id="PS50146"/>
    </source>
</evidence>
<keyword evidence="8" id="KW-0460">Magnesium</keyword>
<evidence type="ECO:0000256" key="2">
    <source>
        <dbReference type="ARBA" id="ARBA00022516"/>
    </source>
</evidence>
<keyword evidence="11" id="KW-1208">Phospholipid metabolism</keyword>
<dbReference type="GO" id="GO:0016301">
    <property type="term" value="F:kinase activity"/>
    <property type="evidence" value="ECO:0007669"/>
    <property type="project" value="UniProtKB-KW"/>
</dbReference>
<evidence type="ECO:0000256" key="11">
    <source>
        <dbReference type="ARBA" id="ARBA00023264"/>
    </source>
</evidence>
<dbReference type="Proteomes" id="UP000186351">
    <property type="component" value="Chromosome"/>
</dbReference>
<dbReference type="GO" id="GO:0008654">
    <property type="term" value="P:phospholipid biosynthetic process"/>
    <property type="evidence" value="ECO:0007669"/>
    <property type="project" value="UniProtKB-KW"/>
</dbReference>
<dbReference type="PANTHER" id="PTHR12358:SF106">
    <property type="entry name" value="LIPID KINASE YEGS"/>
    <property type="match status" value="1"/>
</dbReference>
<keyword evidence="6 14" id="KW-0418">Kinase</keyword>
<dbReference type="GO" id="GO:0005886">
    <property type="term" value="C:plasma membrane"/>
    <property type="evidence" value="ECO:0007669"/>
    <property type="project" value="TreeGrafter"/>
</dbReference>
<proteinExistence type="predicted"/>
<protein>
    <submittedName>
        <fullName evidence="14">Diacylglycerol kinase family lipid kinase</fullName>
    </submittedName>
</protein>
<dbReference type="Pfam" id="PF19279">
    <property type="entry name" value="YegS_C"/>
    <property type="match status" value="1"/>
</dbReference>
<dbReference type="InterPro" id="IPR045540">
    <property type="entry name" value="YegS/DAGK_C"/>
</dbReference>
<organism evidence="13 15">
    <name type="scientific">Muribaculum intestinale</name>
    <dbReference type="NCBI Taxonomy" id="1796646"/>
    <lineage>
        <taxon>Bacteria</taxon>
        <taxon>Pseudomonadati</taxon>
        <taxon>Bacteroidota</taxon>
        <taxon>Bacteroidia</taxon>
        <taxon>Bacteroidales</taxon>
        <taxon>Muribaculaceae</taxon>
        <taxon>Muribaculum</taxon>
    </lineage>
</organism>
<dbReference type="PROSITE" id="PS50146">
    <property type="entry name" value="DAGK"/>
    <property type="match status" value="1"/>
</dbReference>
<gene>
    <name evidence="13" type="ORF">A4V02_02180</name>
    <name evidence="14" type="ORF">E5333_03900</name>
</gene>
<dbReference type="GO" id="GO:0046872">
    <property type="term" value="F:metal ion binding"/>
    <property type="evidence" value="ECO:0007669"/>
    <property type="project" value="UniProtKB-KW"/>
</dbReference>
<reference evidence="13" key="2">
    <citation type="submission" date="2017-04" db="EMBL/GenBank/DDBJ databases">
        <title>Complete Genome Sequences of Twelve Strains of a Stable Defined Moderately Diverse Mouse Microbiota 2 (sDMDMm2).</title>
        <authorList>
            <person name="Uchimura Y."/>
            <person name="Wyss M."/>
            <person name="Brugiroux S."/>
            <person name="Limenitakis J.P."/>
            <person name="Stecher B."/>
            <person name="McCoy K.D."/>
            <person name="Macpherson A.J."/>
        </authorList>
    </citation>
    <scope>NUCLEOTIDE SEQUENCE</scope>
    <source>
        <strain evidence="13">YL27</strain>
    </source>
</reference>
<evidence type="ECO:0000313" key="13">
    <source>
        <dbReference type="EMBL" id="ANU62651.1"/>
    </source>
</evidence>
<evidence type="ECO:0000313" key="16">
    <source>
        <dbReference type="Proteomes" id="UP000306630"/>
    </source>
</evidence>
<dbReference type="NCBIfam" id="TIGR00147">
    <property type="entry name" value="YegS/Rv2252/BmrU family lipid kinase"/>
    <property type="match status" value="1"/>
</dbReference>
<dbReference type="PANTHER" id="PTHR12358">
    <property type="entry name" value="SPHINGOSINE KINASE"/>
    <property type="match status" value="1"/>
</dbReference>
<dbReference type="SUPFAM" id="SSF111331">
    <property type="entry name" value="NAD kinase/diacylglycerol kinase-like"/>
    <property type="match status" value="1"/>
</dbReference>
<evidence type="ECO:0000256" key="10">
    <source>
        <dbReference type="ARBA" id="ARBA00023209"/>
    </source>
</evidence>
<dbReference type="InterPro" id="IPR016064">
    <property type="entry name" value="NAD/diacylglycerol_kinase_sf"/>
</dbReference>
<reference evidence="14 16" key="3">
    <citation type="submission" date="2019-04" db="EMBL/GenBank/DDBJ databases">
        <title>Microbes associate with the intestines of laboratory mice.</title>
        <authorList>
            <person name="Navarre W."/>
            <person name="Wong E."/>
            <person name="Huang K."/>
            <person name="Tropini C."/>
            <person name="Ng K."/>
            <person name="Yu B."/>
        </authorList>
    </citation>
    <scope>NUCLEOTIDE SEQUENCE [LARGE SCALE GENOMIC DNA]</scope>
    <source>
        <strain evidence="14 16">NM06_A21</strain>
    </source>
</reference>
<keyword evidence="15" id="KW-1185">Reference proteome</keyword>
<evidence type="ECO:0000256" key="7">
    <source>
        <dbReference type="ARBA" id="ARBA00022840"/>
    </source>
</evidence>
<dbReference type="EMBL" id="CP015402">
    <property type="protein sequence ID" value="ANU62651.1"/>
    <property type="molecule type" value="Genomic_DNA"/>
</dbReference>